<dbReference type="PANTHER" id="PTHR46797:SF1">
    <property type="entry name" value="METHYLPHOSPHONATE SYNTHASE"/>
    <property type="match status" value="1"/>
</dbReference>
<dbReference type="OrthoDB" id="1766270at2"/>
<name>A0A1T4QCV8_9FIRM</name>
<evidence type="ECO:0000313" key="4">
    <source>
        <dbReference type="Proteomes" id="UP000189933"/>
    </source>
</evidence>
<dbReference type="PANTHER" id="PTHR46797">
    <property type="entry name" value="HTH-TYPE TRANSCRIPTIONAL REGULATOR"/>
    <property type="match status" value="1"/>
</dbReference>
<dbReference type="RefSeq" id="WP_078665667.1">
    <property type="nucleotide sequence ID" value="NZ_FUXM01000018.1"/>
</dbReference>
<accession>A0A1T4QCV8</accession>
<dbReference type="GO" id="GO:0005829">
    <property type="term" value="C:cytosol"/>
    <property type="evidence" value="ECO:0007669"/>
    <property type="project" value="TreeGrafter"/>
</dbReference>
<dbReference type="InterPro" id="IPR010982">
    <property type="entry name" value="Lambda_DNA-bd_dom_sf"/>
</dbReference>
<proteinExistence type="predicted"/>
<dbReference type="AlphaFoldDB" id="A0A1T4QCV8"/>
<dbReference type="SMART" id="SM00530">
    <property type="entry name" value="HTH_XRE"/>
    <property type="match status" value="1"/>
</dbReference>
<dbReference type="CDD" id="cd00093">
    <property type="entry name" value="HTH_XRE"/>
    <property type="match status" value="1"/>
</dbReference>
<protein>
    <submittedName>
        <fullName evidence="3">Helix-turn-helix</fullName>
    </submittedName>
</protein>
<dbReference type="Proteomes" id="UP000189933">
    <property type="component" value="Unassembled WGS sequence"/>
</dbReference>
<dbReference type="Pfam" id="PF01381">
    <property type="entry name" value="HTH_3"/>
    <property type="match status" value="1"/>
</dbReference>
<feature type="domain" description="HTH cro/C1-type" evidence="2">
    <location>
        <begin position="8"/>
        <end position="69"/>
    </location>
</feature>
<dbReference type="SUPFAM" id="SSF47413">
    <property type="entry name" value="lambda repressor-like DNA-binding domains"/>
    <property type="match status" value="1"/>
</dbReference>
<keyword evidence="1" id="KW-0238">DNA-binding</keyword>
<dbReference type="Gene3D" id="1.10.260.40">
    <property type="entry name" value="lambda repressor-like DNA-binding domains"/>
    <property type="match status" value="1"/>
</dbReference>
<dbReference type="InterPro" id="IPR001387">
    <property type="entry name" value="Cro/C1-type_HTH"/>
</dbReference>
<dbReference type="GO" id="GO:0003700">
    <property type="term" value="F:DNA-binding transcription factor activity"/>
    <property type="evidence" value="ECO:0007669"/>
    <property type="project" value="TreeGrafter"/>
</dbReference>
<gene>
    <name evidence="3" type="ORF">SAMN02745885_01612</name>
</gene>
<dbReference type="InterPro" id="IPR050807">
    <property type="entry name" value="TransReg_Diox_bact_type"/>
</dbReference>
<dbReference type="EMBL" id="FUXM01000018">
    <property type="protein sequence ID" value="SKA01572.1"/>
    <property type="molecule type" value="Genomic_DNA"/>
</dbReference>
<keyword evidence="4" id="KW-1185">Reference proteome</keyword>
<organism evidence="3 4">
    <name type="scientific">Carboxydocella sporoproducens DSM 16521</name>
    <dbReference type="NCBI Taxonomy" id="1121270"/>
    <lineage>
        <taxon>Bacteria</taxon>
        <taxon>Bacillati</taxon>
        <taxon>Bacillota</taxon>
        <taxon>Clostridia</taxon>
        <taxon>Eubacteriales</taxon>
        <taxon>Clostridiales Family XVI. Incertae Sedis</taxon>
        <taxon>Carboxydocella</taxon>
    </lineage>
</organism>
<reference evidence="4" key="1">
    <citation type="submission" date="2017-02" db="EMBL/GenBank/DDBJ databases">
        <authorList>
            <person name="Varghese N."/>
            <person name="Submissions S."/>
        </authorList>
    </citation>
    <scope>NUCLEOTIDE SEQUENCE [LARGE SCALE GENOMIC DNA]</scope>
    <source>
        <strain evidence="4">DSM 16521</strain>
    </source>
</reference>
<evidence type="ECO:0000313" key="3">
    <source>
        <dbReference type="EMBL" id="SKA01572.1"/>
    </source>
</evidence>
<dbReference type="GO" id="GO:0003677">
    <property type="term" value="F:DNA binding"/>
    <property type="evidence" value="ECO:0007669"/>
    <property type="project" value="UniProtKB-KW"/>
</dbReference>
<sequence>MDKLGEYIRNKRKERGLSLRECARMCDISHSYLDSLEKGKDPRTNKPVSPTIDTLKKISKGLGVPINELLEAADIKTDPNHLGRTDEMEAIEEATARAEKMIADAVADDPELLEFWQELTKRDDLQLLFKQVRDLPPVTIKRIIRYIKMVEDEEADE</sequence>
<evidence type="ECO:0000259" key="2">
    <source>
        <dbReference type="PROSITE" id="PS50943"/>
    </source>
</evidence>
<dbReference type="PROSITE" id="PS50943">
    <property type="entry name" value="HTH_CROC1"/>
    <property type="match status" value="1"/>
</dbReference>
<evidence type="ECO:0000256" key="1">
    <source>
        <dbReference type="ARBA" id="ARBA00023125"/>
    </source>
</evidence>